<feature type="transmembrane region" description="Helical" evidence="1">
    <location>
        <begin position="37"/>
        <end position="56"/>
    </location>
</feature>
<gene>
    <name evidence="2" type="ORF">MUDAN_MDHGFNIF_01865</name>
</gene>
<dbReference type="AlphaFoldDB" id="A0A660E3G9"/>
<keyword evidence="1" id="KW-0472">Membrane</keyword>
<dbReference type="RefSeq" id="WP_130845943.1">
    <property type="nucleotide sequence ID" value="NZ_BJDY01000007.1"/>
</dbReference>
<protein>
    <submittedName>
        <fullName evidence="2">Uncharacterized protein</fullName>
    </submittedName>
</protein>
<evidence type="ECO:0000256" key="1">
    <source>
        <dbReference type="SAM" id="Phobius"/>
    </source>
</evidence>
<dbReference type="OrthoDB" id="2326975at2"/>
<dbReference type="Proteomes" id="UP000289996">
    <property type="component" value="Unassembled WGS sequence"/>
</dbReference>
<name>A0A660E3G9_9LACO</name>
<organism evidence="2 3">
    <name type="scientific">Lactiplantibacillus mudanjiangensis</name>
    <dbReference type="NCBI Taxonomy" id="1296538"/>
    <lineage>
        <taxon>Bacteria</taxon>
        <taxon>Bacillati</taxon>
        <taxon>Bacillota</taxon>
        <taxon>Bacilli</taxon>
        <taxon>Lactobacillales</taxon>
        <taxon>Lactobacillaceae</taxon>
        <taxon>Lactiplantibacillus</taxon>
    </lineage>
</organism>
<evidence type="ECO:0000313" key="2">
    <source>
        <dbReference type="EMBL" id="VDG30314.1"/>
    </source>
</evidence>
<keyword evidence="1" id="KW-1133">Transmembrane helix</keyword>
<proteinExistence type="predicted"/>
<sequence length="61" mass="7037">MNLQFYKVSDFWWGLVILLLSVRTAVTQINFSSLNWYVEAAFTLVSLGLIVHAIFFKPEAK</sequence>
<accession>A0A660E3G9</accession>
<evidence type="ECO:0000313" key="3">
    <source>
        <dbReference type="Proteomes" id="UP000289996"/>
    </source>
</evidence>
<reference evidence="2 3" key="1">
    <citation type="submission" date="2018-11" db="EMBL/GenBank/DDBJ databases">
        <authorList>
            <person name="Wuyts S."/>
        </authorList>
    </citation>
    <scope>NUCLEOTIDE SEQUENCE [LARGE SCALE GENOMIC DNA]</scope>
    <source>
        <strain evidence="2">Lactobacillus mudanjiangensis AMBF249</strain>
    </source>
</reference>
<dbReference type="EMBL" id="UYIG01000185">
    <property type="protein sequence ID" value="VDG30314.1"/>
    <property type="molecule type" value="Genomic_DNA"/>
</dbReference>
<keyword evidence="3" id="KW-1185">Reference proteome</keyword>
<keyword evidence="1" id="KW-0812">Transmembrane</keyword>